<keyword evidence="1" id="KW-0732">Signal</keyword>
<dbReference type="AlphaFoldDB" id="A0A8J5WPB3"/>
<proteinExistence type="predicted"/>
<sequence length="127" mass="13846">MCAQWLGLPCAKLFLLLCRCTVAFATRSICAARANRCSVCLFYSSALHSRASVLVICCRYCSSILFAFVMSRSSAIAIPIKLDGHNYREWAFSMKTALRGYALASHLTDAPPIDKLTDGSGAVEVKT</sequence>
<comment type="caution">
    <text evidence="2">The sequence shown here is derived from an EMBL/GenBank/DDBJ whole genome shotgun (WGS) entry which is preliminary data.</text>
</comment>
<feature type="chain" id="PRO_5035290531" description="Retrotransposon Copia-like N-terminal domain-containing protein" evidence="1">
    <location>
        <begin position="26"/>
        <end position="127"/>
    </location>
</feature>
<evidence type="ECO:0008006" key="4">
    <source>
        <dbReference type="Google" id="ProtNLM"/>
    </source>
</evidence>
<reference evidence="2" key="1">
    <citation type="journal article" date="2021" name="bioRxiv">
        <title>Whole Genome Assembly and Annotation of Northern Wild Rice, Zizania palustris L., Supports a Whole Genome Duplication in the Zizania Genus.</title>
        <authorList>
            <person name="Haas M."/>
            <person name="Kono T."/>
            <person name="Macchietto M."/>
            <person name="Millas R."/>
            <person name="McGilp L."/>
            <person name="Shao M."/>
            <person name="Duquette J."/>
            <person name="Hirsch C.N."/>
            <person name="Kimball J."/>
        </authorList>
    </citation>
    <scope>NUCLEOTIDE SEQUENCE</scope>
    <source>
        <tissue evidence="2">Fresh leaf tissue</tissue>
    </source>
</reference>
<gene>
    <name evidence="2" type="ORF">GUJ93_ZPchr0012g21196</name>
</gene>
<keyword evidence="3" id="KW-1185">Reference proteome</keyword>
<evidence type="ECO:0000313" key="3">
    <source>
        <dbReference type="Proteomes" id="UP000729402"/>
    </source>
</evidence>
<reference evidence="2" key="2">
    <citation type="submission" date="2021-02" db="EMBL/GenBank/DDBJ databases">
        <authorList>
            <person name="Kimball J.A."/>
            <person name="Haas M.W."/>
            <person name="Macchietto M."/>
            <person name="Kono T."/>
            <person name="Duquette J."/>
            <person name="Shao M."/>
        </authorList>
    </citation>
    <scope>NUCLEOTIDE SEQUENCE</scope>
    <source>
        <tissue evidence="2">Fresh leaf tissue</tissue>
    </source>
</reference>
<dbReference type="EMBL" id="JAAALK010000080">
    <property type="protein sequence ID" value="KAG8095100.1"/>
    <property type="molecule type" value="Genomic_DNA"/>
</dbReference>
<dbReference type="OrthoDB" id="682732at2759"/>
<feature type="signal peptide" evidence="1">
    <location>
        <begin position="1"/>
        <end position="25"/>
    </location>
</feature>
<evidence type="ECO:0000313" key="2">
    <source>
        <dbReference type="EMBL" id="KAG8095100.1"/>
    </source>
</evidence>
<protein>
    <recommendedName>
        <fullName evidence="4">Retrotransposon Copia-like N-terminal domain-containing protein</fullName>
    </recommendedName>
</protein>
<evidence type="ECO:0000256" key="1">
    <source>
        <dbReference type="SAM" id="SignalP"/>
    </source>
</evidence>
<dbReference type="Proteomes" id="UP000729402">
    <property type="component" value="Unassembled WGS sequence"/>
</dbReference>
<organism evidence="2 3">
    <name type="scientific">Zizania palustris</name>
    <name type="common">Northern wild rice</name>
    <dbReference type="NCBI Taxonomy" id="103762"/>
    <lineage>
        <taxon>Eukaryota</taxon>
        <taxon>Viridiplantae</taxon>
        <taxon>Streptophyta</taxon>
        <taxon>Embryophyta</taxon>
        <taxon>Tracheophyta</taxon>
        <taxon>Spermatophyta</taxon>
        <taxon>Magnoliopsida</taxon>
        <taxon>Liliopsida</taxon>
        <taxon>Poales</taxon>
        <taxon>Poaceae</taxon>
        <taxon>BOP clade</taxon>
        <taxon>Oryzoideae</taxon>
        <taxon>Oryzeae</taxon>
        <taxon>Zizaniinae</taxon>
        <taxon>Zizania</taxon>
    </lineage>
</organism>
<accession>A0A8J5WPB3</accession>
<name>A0A8J5WPB3_ZIZPA</name>